<gene>
    <name evidence="2" type="ORF">EHS15_18295</name>
</gene>
<dbReference type="InterPro" id="IPR016040">
    <property type="entry name" value="NAD(P)-bd_dom"/>
</dbReference>
<dbReference type="SUPFAM" id="SSF51735">
    <property type="entry name" value="NAD(P)-binding Rossmann-fold domains"/>
    <property type="match status" value="1"/>
</dbReference>
<dbReference type="Pfam" id="PF16363">
    <property type="entry name" value="GDP_Man_Dehyd"/>
    <property type="match status" value="1"/>
</dbReference>
<dbReference type="Gene3D" id="3.90.25.10">
    <property type="entry name" value="UDP-galactose 4-epimerase, domain 1"/>
    <property type="match status" value="1"/>
</dbReference>
<dbReference type="EMBL" id="RQHW01000079">
    <property type="protein sequence ID" value="TGN17126.1"/>
    <property type="molecule type" value="Genomic_DNA"/>
</dbReference>
<feature type="domain" description="NAD(P)-binding" evidence="1">
    <location>
        <begin position="35"/>
        <end position="288"/>
    </location>
</feature>
<dbReference type="Proteomes" id="UP000298058">
    <property type="component" value="Unassembled WGS sequence"/>
</dbReference>
<dbReference type="RefSeq" id="WP_135762033.1">
    <property type="nucleotide sequence ID" value="NZ_RQHW01000079.1"/>
</dbReference>
<dbReference type="Gene3D" id="3.40.50.720">
    <property type="entry name" value="NAD(P)-binding Rossmann-like Domain"/>
    <property type="match status" value="1"/>
</dbReference>
<dbReference type="PANTHER" id="PTHR43000">
    <property type="entry name" value="DTDP-D-GLUCOSE 4,6-DEHYDRATASE-RELATED"/>
    <property type="match status" value="1"/>
</dbReference>
<accession>A0A4R9LTS6</accession>
<protein>
    <submittedName>
        <fullName evidence="2">NAD-dependent epimerase/dehydratase family protein</fullName>
    </submittedName>
</protein>
<keyword evidence="3" id="KW-1185">Reference proteome</keyword>
<dbReference type="AlphaFoldDB" id="A0A4R9LTS6"/>
<organism evidence="2 3">
    <name type="scientific">Leptospira idonii</name>
    <dbReference type="NCBI Taxonomy" id="1193500"/>
    <lineage>
        <taxon>Bacteria</taxon>
        <taxon>Pseudomonadati</taxon>
        <taxon>Spirochaetota</taxon>
        <taxon>Spirochaetia</taxon>
        <taxon>Leptospirales</taxon>
        <taxon>Leptospiraceae</taxon>
        <taxon>Leptospira</taxon>
    </lineage>
</organism>
<name>A0A4R9LTS6_9LEPT</name>
<evidence type="ECO:0000313" key="2">
    <source>
        <dbReference type="EMBL" id="TGN17126.1"/>
    </source>
</evidence>
<evidence type="ECO:0000259" key="1">
    <source>
        <dbReference type="Pfam" id="PF16363"/>
    </source>
</evidence>
<proteinExistence type="predicted"/>
<dbReference type="OrthoDB" id="9789543at2"/>
<dbReference type="InterPro" id="IPR036291">
    <property type="entry name" value="NAD(P)-bd_dom_sf"/>
</dbReference>
<evidence type="ECO:0000313" key="3">
    <source>
        <dbReference type="Proteomes" id="UP000298058"/>
    </source>
</evidence>
<reference evidence="2" key="1">
    <citation type="journal article" date="2019" name="PLoS Negl. Trop. Dis.">
        <title>Revisiting the worldwide diversity of Leptospira species in the environment.</title>
        <authorList>
            <person name="Vincent A.T."/>
            <person name="Schiettekatte O."/>
            <person name="Bourhy P."/>
            <person name="Veyrier F.J."/>
            <person name="Picardeau M."/>
        </authorList>
    </citation>
    <scope>NUCLEOTIDE SEQUENCE [LARGE SCALE GENOMIC DNA]</scope>
    <source>
        <strain evidence="2">201300427</strain>
    </source>
</reference>
<comment type="caution">
    <text evidence="2">The sequence shown here is derived from an EMBL/GenBank/DDBJ whole genome shotgun (WGS) entry which is preliminary data.</text>
</comment>
<sequence>MKKITTLVTGSNGFVGKYLVSALEEAERYEIIPFPCDIRDREETAKLIQTTKPSLVYHLAAQPFVPRAIEDPWETEAINVGGTLNLLESLHRLQSEVRMLYVSSADVYGRQNQTSLPLHEELIANPINPYSGSKLAAESYCRQYSAFSKTLSVIIARPFNHIGIGQRPEFVIPNFCNQIIEAKRKHLTNIQVGDLNPTRDFSNVKDIVEGYLLLMEKGESGQIYNICSGEETSIRTVVEKLIAISGVSIECKVDESRIRSAETSRVFGDNRKLKRLGWSSKRSLEDTLLEIYREMENLNSV</sequence>